<keyword evidence="9" id="KW-1015">Disulfide bond</keyword>
<evidence type="ECO:0000256" key="6">
    <source>
        <dbReference type="ARBA" id="ARBA00023018"/>
    </source>
</evidence>
<evidence type="ECO:0000256" key="12">
    <source>
        <dbReference type="ARBA" id="ARBA00023286"/>
    </source>
</evidence>
<keyword evidence="10" id="KW-0675">Receptor</keyword>
<dbReference type="FunFam" id="2.70.170.10:FF:000016">
    <property type="entry name" value="Nicotinic acetylcholine receptor subunit"/>
    <property type="match status" value="1"/>
</dbReference>
<organism evidence="18 19">
    <name type="scientific">Actinia tenebrosa</name>
    <name type="common">Australian red waratah sea anemone</name>
    <dbReference type="NCBI Taxonomy" id="6105"/>
    <lineage>
        <taxon>Eukaryota</taxon>
        <taxon>Metazoa</taxon>
        <taxon>Cnidaria</taxon>
        <taxon>Anthozoa</taxon>
        <taxon>Hexacorallia</taxon>
        <taxon>Actiniaria</taxon>
        <taxon>Actiniidae</taxon>
        <taxon>Actinia</taxon>
    </lineage>
</organism>
<evidence type="ECO:0000259" key="17">
    <source>
        <dbReference type="Pfam" id="PF02932"/>
    </source>
</evidence>
<evidence type="ECO:0000256" key="4">
    <source>
        <dbReference type="ARBA" id="ARBA00022692"/>
    </source>
</evidence>
<dbReference type="Gene3D" id="2.70.170.10">
    <property type="entry name" value="Neurotransmitter-gated ion-channel ligand-binding domain"/>
    <property type="match status" value="1"/>
</dbReference>
<evidence type="ECO:0000259" key="16">
    <source>
        <dbReference type="Pfam" id="PF02931"/>
    </source>
</evidence>
<dbReference type="InterPro" id="IPR036734">
    <property type="entry name" value="Neur_chan_lig-bd_sf"/>
</dbReference>
<feature type="domain" description="Neurotransmitter-gated ion-channel ligand-binding" evidence="16">
    <location>
        <begin position="28"/>
        <end position="235"/>
    </location>
</feature>
<dbReference type="PROSITE" id="PS00236">
    <property type="entry name" value="NEUROTR_ION_CHANNEL"/>
    <property type="match status" value="1"/>
</dbReference>
<evidence type="ECO:0000256" key="10">
    <source>
        <dbReference type="ARBA" id="ARBA00023170"/>
    </source>
</evidence>
<feature type="transmembrane region" description="Helical" evidence="15">
    <location>
        <begin position="301"/>
        <end position="323"/>
    </location>
</feature>
<evidence type="ECO:0000256" key="3">
    <source>
        <dbReference type="ARBA" id="ARBA00022475"/>
    </source>
</evidence>
<dbReference type="InterPro" id="IPR036719">
    <property type="entry name" value="Neuro-gated_channel_TM_sf"/>
</dbReference>
<keyword evidence="4 15" id="KW-0812">Transmembrane</keyword>
<dbReference type="RefSeq" id="XP_031564059.1">
    <property type="nucleotide sequence ID" value="XM_031708199.1"/>
</dbReference>
<keyword evidence="18" id="KW-1185">Reference proteome</keyword>
<feature type="chain" id="PRO_5044519119" evidence="15">
    <location>
        <begin position="22"/>
        <end position="505"/>
    </location>
</feature>
<keyword evidence="3" id="KW-1003">Cell membrane</keyword>
<feature type="transmembrane region" description="Helical" evidence="15">
    <location>
        <begin position="473"/>
        <end position="490"/>
    </location>
</feature>
<evidence type="ECO:0000256" key="8">
    <source>
        <dbReference type="ARBA" id="ARBA00023136"/>
    </source>
</evidence>
<dbReference type="CDD" id="cd18997">
    <property type="entry name" value="LGIC_ECD_nAChR"/>
    <property type="match status" value="1"/>
</dbReference>
<dbReference type="KEGG" id="aten:116299528"/>
<dbReference type="CDD" id="cd19051">
    <property type="entry name" value="LGIC_TM_cation"/>
    <property type="match status" value="1"/>
</dbReference>
<evidence type="ECO:0000256" key="13">
    <source>
        <dbReference type="ARBA" id="ARBA00023303"/>
    </source>
</evidence>
<name>A0A6P8I7R2_ACTTE</name>
<dbReference type="FunFam" id="1.20.58.390:FF:000043">
    <property type="entry name" value="AcetylCholine Receptor"/>
    <property type="match status" value="1"/>
</dbReference>
<dbReference type="InterPro" id="IPR006029">
    <property type="entry name" value="Neurotrans-gated_channel_TM"/>
</dbReference>
<feature type="transmembrane region" description="Helical" evidence="15">
    <location>
        <begin position="236"/>
        <end position="257"/>
    </location>
</feature>
<dbReference type="InterPro" id="IPR018000">
    <property type="entry name" value="Neurotransmitter_ion_chnl_CS"/>
</dbReference>
<evidence type="ECO:0000256" key="9">
    <source>
        <dbReference type="ARBA" id="ARBA00023157"/>
    </source>
</evidence>
<sequence length="505" mass="57930">MICSSVFFGLFLWRWIVFSDASIPSAEQSLVEGLLSHNVNVRPVRSQNTTTRVIFGLEIVQIISVDNRNQVLKTNVWIRQRWKNELMVWNSIQYEGVNETRLDPQTVWTPDIVLYNSADSESNSGVEKFKTRVIVGSDGSSAWYSPAIYITTCELDITYFPFDQQNCSMQFGSSTFTATEVDLITANSPMFTDKFTKSSEWELIAAWKIRRTQTHACCKEPLAYINIEMIIRRKPLFYAFNLITPCMIILSVILYGFCLPPESKERITLNITVLLAMCVFIQLMAEALPRSARNTPLLGRFYLMIMSEVAVSLFATCCVLNTHHRNLGTVASVRMPAWIEVVVLHWLAAVLCVRRLPPYLESQNDMIDVENSNHTLTHDIMDKVSPVMNGHAHRVTNGHAHKEKPAVLRCATHSAESESLPLASFMKNRCTNSRTHDRYLRDASIMARRRSTKRAIEKGDQKWKHVALVMDRLFFWLFVITIIMSTLIVFKEKFRQIFGEDYADQ</sequence>
<dbReference type="GO" id="GO:0004888">
    <property type="term" value="F:transmembrane signaling receptor activity"/>
    <property type="evidence" value="ECO:0007669"/>
    <property type="project" value="InterPro"/>
</dbReference>
<evidence type="ECO:0000256" key="11">
    <source>
        <dbReference type="ARBA" id="ARBA00023180"/>
    </source>
</evidence>
<dbReference type="GeneID" id="116299528"/>
<evidence type="ECO:0000256" key="1">
    <source>
        <dbReference type="ARBA" id="ARBA00009237"/>
    </source>
</evidence>
<dbReference type="PRINTS" id="PR00254">
    <property type="entry name" value="NICOTINICR"/>
</dbReference>
<dbReference type="SUPFAM" id="SSF63712">
    <property type="entry name" value="Nicotinic receptor ligand binding domain-like"/>
    <property type="match status" value="1"/>
</dbReference>
<keyword evidence="2 15" id="KW-0813">Transport</keyword>
<dbReference type="Gene3D" id="1.20.58.390">
    <property type="entry name" value="Neurotransmitter-gated ion-channel transmembrane domain"/>
    <property type="match status" value="2"/>
</dbReference>
<keyword evidence="8 15" id="KW-0472">Membrane</keyword>
<keyword evidence="7 15" id="KW-0406">Ion transport</keyword>
<keyword evidence="15" id="KW-0732">Signal</keyword>
<dbReference type="OrthoDB" id="5975154at2759"/>
<dbReference type="GO" id="GO:0045211">
    <property type="term" value="C:postsynaptic membrane"/>
    <property type="evidence" value="ECO:0007669"/>
    <property type="project" value="InterPro"/>
</dbReference>
<evidence type="ECO:0000256" key="15">
    <source>
        <dbReference type="RuleBase" id="RU000687"/>
    </source>
</evidence>
<dbReference type="InterPro" id="IPR006201">
    <property type="entry name" value="Neur_channel"/>
</dbReference>
<dbReference type="Pfam" id="PF02931">
    <property type="entry name" value="Neur_chan_LBD"/>
    <property type="match status" value="1"/>
</dbReference>
<dbReference type="GO" id="GO:0022848">
    <property type="term" value="F:acetylcholine-gated monoatomic cation-selective channel activity"/>
    <property type="evidence" value="ECO:0007669"/>
    <property type="project" value="InterPro"/>
</dbReference>
<keyword evidence="11" id="KW-0325">Glycoprotein</keyword>
<keyword evidence="6" id="KW-0770">Synapse</keyword>
<keyword evidence="13 15" id="KW-0407">Ion channel</keyword>
<dbReference type="InterPro" id="IPR002394">
    <property type="entry name" value="Nicotinic_acetylcholine_rcpt"/>
</dbReference>
<evidence type="ECO:0000256" key="7">
    <source>
        <dbReference type="ARBA" id="ARBA00023065"/>
    </source>
</evidence>
<accession>A0A6P8I7R2</accession>
<comment type="subcellular location">
    <subcellularLocation>
        <location evidence="14">Synaptic cell membrane</location>
        <topology evidence="14">Multi-pass membrane protein</topology>
    </subcellularLocation>
</comment>
<dbReference type="InterPro" id="IPR006202">
    <property type="entry name" value="Neur_chan_lig-bd"/>
</dbReference>
<evidence type="ECO:0000256" key="14">
    <source>
        <dbReference type="ARBA" id="ARBA00034099"/>
    </source>
</evidence>
<feature type="signal peptide" evidence="15">
    <location>
        <begin position="1"/>
        <end position="21"/>
    </location>
</feature>
<feature type="transmembrane region" description="Helical" evidence="15">
    <location>
        <begin position="269"/>
        <end position="289"/>
    </location>
</feature>
<dbReference type="PRINTS" id="PR00252">
    <property type="entry name" value="NRIONCHANNEL"/>
</dbReference>
<proteinExistence type="inferred from homology"/>
<evidence type="ECO:0000256" key="5">
    <source>
        <dbReference type="ARBA" id="ARBA00022989"/>
    </source>
</evidence>
<evidence type="ECO:0000313" key="18">
    <source>
        <dbReference type="Proteomes" id="UP000515163"/>
    </source>
</evidence>
<comment type="similarity">
    <text evidence="1">Belongs to the ligand-gated ion channel (TC 1.A.9) family. Acetylcholine receptor (TC 1.A.9.1) subfamily.</text>
</comment>
<dbReference type="InterPro" id="IPR038050">
    <property type="entry name" value="Neuro_actylchol_rec"/>
</dbReference>
<dbReference type="Proteomes" id="UP000515163">
    <property type="component" value="Unplaced"/>
</dbReference>
<keyword evidence="5 15" id="KW-1133">Transmembrane helix</keyword>
<protein>
    <submittedName>
        <fullName evidence="19 20">Neuronal acetylcholine receptor subunit beta-4-like</fullName>
    </submittedName>
</protein>
<dbReference type="SUPFAM" id="SSF90112">
    <property type="entry name" value="Neurotransmitter-gated ion-channel transmembrane pore"/>
    <property type="match status" value="1"/>
</dbReference>
<keyword evidence="12" id="KW-1071">Ligand-gated ion channel</keyword>
<evidence type="ECO:0000313" key="19">
    <source>
        <dbReference type="RefSeq" id="XP_031564058.1"/>
    </source>
</evidence>
<evidence type="ECO:0000313" key="20">
    <source>
        <dbReference type="RefSeq" id="XP_031564059.1"/>
    </source>
</evidence>
<dbReference type="Pfam" id="PF02932">
    <property type="entry name" value="Neur_chan_memb"/>
    <property type="match status" value="1"/>
</dbReference>
<dbReference type="RefSeq" id="XP_031564058.1">
    <property type="nucleotide sequence ID" value="XM_031708198.1"/>
</dbReference>
<reference evidence="19 20" key="1">
    <citation type="submission" date="2025-04" db="UniProtKB">
        <authorList>
            <consortium name="RefSeq"/>
        </authorList>
    </citation>
    <scope>IDENTIFICATION</scope>
    <source>
        <tissue evidence="19 20">Tentacle</tissue>
    </source>
</reference>
<gene>
    <name evidence="19 20" type="primary">LOC116299528</name>
</gene>
<dbReference type="PANTHER" id="PTHR18945">
    <property type="entry name" value="NEUROTRANSMITTER GATED ION CHANNEL"/>
    <property type="match status" value="1"/>
</dbReference>
<evidence type="ECO:0000256" key="2">
    <source>
        <dbReference type="ARBA" id="ARBA00022448"/>
    </source>
</evidence>
<feature type="domain" description="Neurotransmitter-gated ion-channel transmembrane" evidence="17">
    <location>
        <begin position="242"/>
        <end position="490"/>
    </location>
</feature>
<dbReference type="AlphaFoldDB" id="A0A6P8I7R2"/>